<dbReference type="OrthoDB" id="2969770at2"/>
<dbReference type="RefSeq" id="WP_134340984.1">
    <property type="nucleotide sequence ID" value="NZ_SOPW01000016.1"/>
</dbReference>
<evidence type="ECO:0000256" key="4">
    <source>
        <dbReference type="ARBA" id="ARBA00023136"/>
    </source>
</evidence>
<dbReference type="GO" id="GO:0016020">
    <property type="term" value="C:membrane"/>
    <property type="evidence" value="ECO:0007669"/>
    <property type="project" value="UniProtKB-SubCell"/>
</dbReference>
<accession>A0A4Y8IL60</accession>
<dbReference type="Proteomes" id="UP000297975">
    <property type="component" value="Unassembled WGS sequence"/>
</dbReference>
<reference evidence="6 7" key="1">
    <citation type="submission" date="2019-03" db="EMBL/GenBank/DDBJ databases">
        <authorList>
            <person name="He R.-H."/>
        </authorList>
    </citation>
    <scope>NUCLEOTIDE SEQUENCE [LARGE SCALE GENOMIC DNA]</scope>
    <source>
        <strain evidence="7">SH 714</strain>
    </source>
</reference>
<feature type="transmembrane region" description="Helical" evidence="5">
    <location>
        <begin position="12"/>
        <end position="32"/>
    </location>
</feature>
<keyword evidence="4 5" id="KW-0472">Membrane</keyword>
<dbReference type="EMBL" id="SOPW01000016">
    <property type="protein sequence ID" value="TFB14619.1"/>
    <property type="molecule type" value="Genomic_DNA"/>
</dbReference>
<feature type="transmembrane region" description="Helical" evidence="5">
    <location>
        <begin position="44"/>
        <end position="63"/>
    </location>
</feature>
<dbReference type="AlphaFoldDB" id="A0A4Y8IL60"/>
<keyword evidence="3 5" id="KW-1133">Transmembrane helix</keyword>
<gene>
    <name evidence="6" type="ORF">E3U55_13400</name>
</gene>
<feature type="transmembrane region" description="Helical" evidence="5">
    <location>
        <begin position="70"/>
        <end position="88"/>
    </location>
</feature>
<comment type="caution">
    <text evidence="6">The sequence shown here is derived from an EMBL/GenBank/DDBJ whole genome shotgun (WGS) entry which is preliminary data.</text>
</comment>
<feature type="transmembrane region" description="Helical" evidence="5">
    <location>
        <begin position="94"/>
        <end position="115"/>
    </location>
</feature>
<protein>
    <submittedName>
        <fullName evidence="6">DoxX family protein</fullName>
    </submittedName>
</protein>
<evidence type="ECO:0000256" key="1">
    <source>
        <dbReference type="ARBA" id="ARBA00004141"/>
    </source>
</evidence>
<evidence type="ECO:0000313" key="7">
    <source>
        <dbReference type="Proteomes" id="UP000297975"/>
    </source>
</evidence>
<organism evidence="6 7">
    <name type="scientific">Filobacillus milosensis</name>
    <dbReference type="NCBI Taxonomy" id="94137"/>
    <lineage>
        <taxon>Bacteria</taxon>
        <taxon>Bacillati</taxon>
        <taxon>Bacillota</taxon>
        <taxon>Bacilli</taxon>
        <taxon>Bacillales</taxon>
        <taxon>Bacillaceae</taxon>
        <taxon>Filobacillus</taxon>
    </lineage>
</organism>
<evidence type="ECO:0000256" key="5">
    <source>
        <dbReference type="SAM" id="Phobius"/>
    </source>
</evidence>
<dbReference type="InterPro" id="IPR032808">
    <property type="entry name" value="DoxX"/>
</dbReference>
<keyword evidence="7" id="KW-1185">Reference proteome</keyword>
<comment type="subcellular location">
    <subcellularLocation>
        <location evidence="1">Membrane</location>
        <topology evidence="1">Multi-pass membrane protein</topology>
    </subcellularLocation>
</comment>
<dbReference type="Pfam" id="PF07681">
    <property type="entry name" value="DoxX"/>
    <property type="match status" value="1"/>
</dbReference>
<proteinExistence type="predicted"/>
<evidence type="ECO:0000256" key="3">
    <source>
        <dbReference type="ARBA" id="ARBA00022989"/>
    </source>
</evidence>
<evidence type="ECO:0000256" key="2">
    <source>
        <dbReference type="ARBA" id="ARBA00022692"/>
    </source>
</evidence>
<evidence type="ECO:0000313" key="6">
    <source>
        <dbReference type="EMBL" id="TFB14619.1"/>
    </source>
</evidence>
<keyword evidence="2 5" id="KW-0812">Transmembrane</keyword>
<sequence length="126" mass="13929">MVNVTTTQLIRYLVGFVFIVSALMKVTGNGLGTNFANMGFPSPITIMYLVAIIEIICGLLILLNRYVKLATIPLMVIVIGALIVTKLPMLHGGIVHTLFQARLDIVMLGLLFLLYQQYDGSKLFKK</sequence>
<name>A0A4Y8IL60_9BACI</name>